<evidence type="ECO:0000313" key="3">
    <source>
        <dbReference type="Proteomes" id="UP000435112"/>
    </source>
</evidence>
<dbReference type="AlphaFoldDB" id="A0A6A3H163"/>
<comment type="caution">
    <text evidence="2">The sequence shown here is derived from an EMBL/GenBank/DDBJ whole genome shotgun (WGS) entry which is preliminary data.</text>
</comment>
<dbReference type="EMBL" id="QXFU01005735">
    <property type="protein sequence ID" value="KAE8963239.1"/>
    <property type="molecule type" value="Genomic_DNA"/>
</dbReference>
<reference evidence="2 3" key="1">
    <citation type="submission" date="2018-09" db="EMBL/GenBank/DDBJ databases">
        <title>Genomic investigation of the strawberry pathogen Phytophthora fragariae indicates pathogenicity is determined by transcriptional variation in three key races.</title>
        <authorList>
            <person name="Adams T.M."/>
            <person name="Armitage A.D."/>
            <person name="Sobczyk M.K."/>
            <person name="Bates H.J."/>
            <person name="Dunwell J.M."/>
            <person name="Nellist C.F."/>
            <person name="Harrison R.J."/>
        </authorList>
    </citation>
    <scope>NUCLEOTIDE SEQUENCE [LARGE SCALE GENOMIC DNA]</scope>
    <source>
        <strain evidence="2 3">SCRP324</strain>
    </source>
</reference>
<proteinExistence type="predicted"/>
<gene>
    <name evidence="2" type="ORF">PR002_g29346</name>
</gene>
<organism evidence="2 3">
    <name type="scientific">Phytophthora rubi</name>
    <dbReference type="NCBI Taxonomy" id="129364"/>
    <lineage>
        <taxon>Eukaryota</taxon>
        <taxon>Sar</taxon>
        <taxon>Stramenopiles</taxon>
        <taxon>Oomycota</taxon>
        <taxon>Peronosporomycetes</taxon>
        <taxon>Peronosporales</taxon>
        <taxon>Peronosporaceae</taxon>
        <taxon>Phytophthora</taxon>
    </lineage>
</organism>
<sequence length="77" mass="8646">MSVKKGAATKPKKPKVEATDEEMTTLEAHVYDENLAKAIADADEFEFKEKVPVSDGEEQEDKPLTQMDMDTEELDMP</sequence>
<feature type="region of interest" description="Disordered" evidence="1">
    <location>
        <begin position="49"/>
        <end position="77"/>
    </location>
</feature>
<protein>
    <submittedName>
        <fullName evidence="2">Uncharacterized protein</fullName>
    </submittedName>
</protein>
<name>A0A6A3H163_9STRA</name>
<dbReference type="Proteomes" id="UP000435112">
    <property type="component" value="Unassembled WGS sequence"/>
</dbReference>
<accession>A0A6A3H163</accession>
<dbReference type="OrthoDB" id="125567at2759"/>
<evidence type="ECO:0000256" key="1">
    <source>
        <dbReference type="SAM" id="MobiDB-lite"/>
    </source>
</evidence>
<feature type="region of interest" description="Disordered" evidence="1">
    <location>
        <begin position="1"/>
        <end position="21"/>
    </location>
</feature>
<evidence type="ECO:0000313" key="2">
    <source>
        <dbReference type="EMBL" id="KAE8963239.1"/>
    </source>
</evidence>